<keyword evidence="1" id="KW-0812">Transmembrane</keyword>
<evidence type="ECO:0000313" key="2">
    <source>
        <dbReference type="EMBL" id="QSQ25436.1"/>
    </source>
</evidence>
<reference evidence="2 3" key="1">
    <citation type="submission" date="2021-02" db="EMBL/GenBank/DDBJ databases">
        <title>De Novo genome assembly of isolated myxobacteria.</title>
        <authorList>
            <person name="Stevens D.C."/>
        </authorList>
    </citation>
    <scope>NUCLEOTIDE SEQUENCE [LARGE SCALE GENOMIC DNA]</scope>
    <source>
        <strain evidence="3">SCPEA02</strain>
    </source>
</reference>
<dbReference type="Proteomes" id="UP000662747">
    <property type="component" value="Chromosome"/>
</dbReference>
<accession>A0ABX7P4T1</accession>
<feature type="transmembrane region" description="Helical" evidence="1">
    <location>
        <begin position="100"/>
        <end position="121"/>
    </location>
</feature>
<evidence type="ECO:0000256" key="1">
    <source>
        <dbReference type="SAM" id="Phobius"/>
    </source>
</evidence>
<keyword evidence="1" id="KW-1133">Transmembrane helix</keyword>
<sequence>MMKPQAAVLLPNAPVLPQRPVAVALPPVEVPLFQAHGVLVTSECVVARGKTLPLADVQRVESVRRSPSLRPVLATLALSMSVGLPMLSALSVAVSARKGVFEAGLVLLAVVFFGSMARLLLAEDSYQVVLHTREGAWRVLSSSEVRTSTRLVALLEKAVDSARWGN</sequence>
<dbReference type="InterPro" id="IPR045629">
    <property type="entry name" value="DUF6232"/>
</dbReference>
<dbReference type="Pfam" id="PF19744">
    <property type="entry name" value="DUF6232"/>
    <property type="match status" value="1"/>
</dbReference>
<feature type="transmembrane region" description="Helical" evidence="1">
    <location>
        <begin position="72"/>
        <end position="94"/>
    </location>
</feature>
<protein>
    <submittedName>
        <fullName evidence="2">Uncharacterized protein</fullName>
    </submittedName>
</protein>
<dbReference type="EMBL" id="CP071090">
    <property type="protein sequence ID" value="QSQ25436.1"/>
    <property type="molecule type" value="Genomic_DNA"/>
</dbReference>
<evidence type="ECO:0000313" key="3">
    <source>
        <dbReference type="Proteomes" id="UP000662747"/>
    </source>
</evidence>
<keyword evidence="3" id="KW-1185">Reference proteome</keyword>
<gene>
    <name evidence="2" type="ORF">JY651_11120</name>
</gene>
<name>A0ABX7P4T1_9BACT</name>
<organism evidence="2 3">
    <name type="scientific">Pyxidicoccus parkwayensis</name>
    <dbReference type="NCBI Taxonomy" id="2813578"/>
    <lineage>
        <taxon>Bacteria</taxon>
        <taxon>Pseudomonadati</taxon>
        <taxon>Myxococcota</taxon>
        <taxon>Myxococcia</taxon>
        <taxon>Myxococcales</taxon>
        <taxon>Cystobacterineae</taxon>
        <taxon>Myxococcaceae</taxon>
        <taxon>Pyxidicoccus</taxon>
    </lineage>
</organism>
<proteinExistence type="predicted"/>
<dbReference type="RefSeq" id="WP_206726991.1">
    <property type="nucleotide sequence ID" value="NZ_CP071090.1"/>
</dbReference>
<keyword evidence="1" id="KW-0472">Membrane</keyword>